<dbReference type="PIRSF" id="PIRSF006232">
    <property type="entry name" value="Pirin"/>
    <property type="match status" value="1"/>
</dbReference>
<evidence type="ECO:0000313" key="5">
    <source>
        <dbReference type="EMBL" id="GAA4330043.1"/>
    </source>
</evidence>
<reference evidence="6" key="1">
    <citation type="journal article" date="2019" name="Int. J. Syst. Evol. Microbiol.">
        <title>The Global Catalogue of Microorganisms (GCM) 10K type strain sequencing project: providing services to taxonomists for standard genome sequencing and annotation.</title>
        <authorList>
            <consortium name="The Broad Institute Genomics Platform"/>
            <consortium name="The Broad Institute Genome Sequencing Center for Infectious Disease"/>
            <person name="Wu L."/>
            <person name="Ma J."/>
        </authorList>
    </citation>
    <scope>NUCLEOTIDE SEQUENCE [LARGE SCALE GENOMIC DNA]</scope>
    <source>
        <strain evidence="6">JCM 17919</strain>
    </source>
</reference>
<dbReference type="PANTHER" id="PTHR43594:SF1">
    <property type="entry name" value="QUERCETIN 2,3-DIOXYGENASE PA2418-RELATED"/>
    <property type="match status" value="1"/>
</dbReference>
<dbReference type="CDD" id="cd02247">
    <property type="entry name" value="cupin_pirin_C"/>
    <property type="match status" value="1"/>
</dbReference>
<protein>
    <submittedName>
        <fullName evidence="5">Pirin family protein</fullName>
    </submittedName>
</protein>
<feature type="domain" description="Pirin N-terminal" evidence="3">
    <location>
        <begin position="21"/>
        <end position="127"/>
    </location>
</feature>
<evidence type="ECO:0000256" key="2">
    <source>
        <dbReference type="RuleBase" id="RU003457"/>
    </source>
</evidence>
<dbReference type="RefSeq" id="WP_345255630.1">
    <property type="nucleotide sequence ID" value="NZ_BAABGY010000007.1"/>
</dbReference>
<evidence type="ECO:0000256" key="1">
    <source>
        <dbReference type="ARBA" id="ARBA00008416"/>
    </source>
</evidence>
<keyword evidence="6" id="KW-1185">Reference proteome</keyword>
<evidence type="ECO:0000313" key="6">
    <source>
        <dbReference type="Proteomes" id="UP001501725"/>
    </source>
</evidence>
<organism evidence="5 6">
    <name type="scientific">Flaviaesturariibacter amylovorans</name>
    <dbReference type="NCBI Taxonomy" id="1084520"/>
    <lineage>
        <taxon>Bacteria</taxon>
        <taxon>Pseudomonadati</taxon>
        <taxon>Bacteroidota</taxon>
        <taxon>Chitinophagia</taxon>
        <taxon>Chitinophagales</taxon>
        <taxon>Chitinophagaceae</taxon>
        <taxon>Flaviaestuariibacter</taxon>
    </lineage>
</organism>
<evidence type="ECO:0000259" key="4">
    <source>
        <dbReference type="Pfam" id="PF05726"/>
    </source>
</evidence>
<dbReference type="EMBL" id="BAABGY010000007">
    <property type="protein sequence ID" value="GAA4330043.1"/>
    <property type="molecule type" value="Genomic_DNA"/>
</dbReference>
<dbReference type="Gene3D" id="2.60.120.10">
    <property type="entry name" value="Jelly Rolls"/>
    <property type="match status" value="2"/>
</dbReference>
<dbReference type="InterPro" id="IPR014710">
    <property type="entry name" value="RmlC-like_jellyroll"/>
</dbReference>
<dbReference type="InterPro" id="IPR012093">
    <property type="entry name" value="Pirin"/>
</dbReference>
<dbReference type="InterPro" id="IPR011051">
    <property type="entry name" value="RmlC_Cupin_sf"/>
</dbReference>
<dbReference type="Pfam" id="PF02678">
    <property type="entry name" value="Pirin"/>
    <property type="match status" value="1"/>
</dbReference>
<dbReference type="InterPro" id="IPR003829">
    <property type="entry name" value="Pirin_N_dom"/>
</dbReference>
<sequence>MKYRTVRKHTDLVHMNVGPAFRVRQPLPAAGLDQVSPFILLHHAGPQQHAPGALQDRLSPHPHRGFEPVTFLYSGKLHHKDSLGSEGFLESGDVQWMTAGSGIIHSEGPSADFAREGGNMELVQLWVNLPRAHKMTAPRYQDLKSSDMPVVSENGFRVQVVAGDFKGLHGPAKTFSPITAFMLRFDDAGALDVPVPGSHHALLYVLSGSLETDGETLDTANLGVFEKGGDGVRLSARSAGYALLLTGEPIDEPVVSYGPFVMNYPGEIKQAILDYETGKMGVLES</sequence>
<accession>A0ABP8GUS2</accession>
<comment type="caution">
    <text evidence="5">The sequence shown here is derived from an EMBL/GenBank/DDBJ whole genome shotgun (WGS) entry which is preliminary data.</text>
</comment>
<feature type="domain" description="Pirin C-terminal" evidence="4">
    <location>
        <begin position="184"/>
        <end position="281"/>
    </location>
</feature>
<comment type="similarity">
    <text evidence="1 2">Belongs to the pirin family.</text>
</comment>
<dbReference type="SUPFAM" id="SSF51182">
    <property type="entry name" value="RmlC-like cupins"/>
    <property type="match status" value="1"/>
</dbReference>
<dbReference type="PANTHER" id="PTHR43594">
    <property type="entry name" value="QUERCETIN 2,3-DIOXYGENASE"/>
    <property type="match status" value="1"/>
</dbReference>
<dbReference type="InterPro" id="IPR053186">
    <property type="entry name" value="QDO-related"/>
</dbReference>
<evidence type="ECO:0000259" key="3">
    <source>
        <dbReference type="Pfam" id="PF02678"/>
    </source>
</evidence>
<proteinExistence type="inferred from homology"/>
<gene>
    <name evidence="5" type="ORF">GCM10023184_21020</name>
</gene>
<dbReference type="InterPro" id="IPR008778">
    <property type="entry name" value="Pirin_C_dom"/>
</dbReference>
<dbReference type="Pfam" id="PF05726">
    <property type="entry name" value="Pirin_C"/>
    <property type="match status" value="1"/>
</dbReference>
<dbReference type="CDD" id="cd02909">
    <property type="entry name" value="cupin_pirin_N"/>
    <property type="match status" value="1"/>
</dbReference>
<name>A0ABP8GUS2_9BACT</name>
<dbReference type="Proteomes" id="UP001501725">
    <property type="component" value="Unassembled WGS sequence"/>
</dbReference>